<evidence type="ECO:0000256" key="8">
    <source>
        <dbReference type="ARBA" id="ARBA00023136"/>
    </source>
</evidence>
<dbReference type="SUPFAM" id="SSF54523">
    <property type="entry name" value="Pili subunits"/>
    <property type="match status" value="1"/>
</dbReference>
<dbReference type="InterPro" id="IPR022346">
    <property type="entry name" value="T2SS_GspH"/>
</dbReference>
<evidence type="ECO:0000256" key="5">
    <source>
        <dbReference type="ARBA" id="ARBA00022519"/>
    </source>
</evidence>
<evidence type="ECO:0000313" key="14">
    <source>
        <dbReference type="Proteomes" id="UP000006201"/>
    </source>
</evidence>
<accession>A4C616</accession>
<dbReference type="Gene3D" id="3.55.40.10">
    <property type="entry name" value="minor pseudopilin epsh domain"/>
    <property type="match status" value="1"/>
</dbReference>
<comment type="similarity">
    <text evidence="9">Belongs to the GSP H family.</text>
</comment>
<organism evidence="13 14">
    <name type="scientific">Pseudoalteromonas tunicata D2</name>
    <dbReference type="NCBI Taxonomy" id="87626"/>
    <lineage>
        <taxon>Bacteria</taxon>
        <taxon>Pseudomonadati</taxon>
        <taxon>Pseudomonadota</taxon>
        <taxon>Gammaproteobacteria</taxon>
        <taxon>Alteromonadales</taxon>
        <taxon>Pseudoalteromonadaceae</taxon>
        <taxon>Pseudoalteromonas</taxon>
    </lineage>
</organism>
<keyword evidence="7 11" id="KW-1133">Transmembrane helix</keyword>
<dbReference type="OrthoDB" id="5705058at2"/>
<dbReference type="HOGENOM" id="CLU_084761_4_1_6"/>
<dbReference type="Proteomes" id="UP000006201">
    <property type="component" value="Unassembled WGS sequence"/>
</dbReference>
<dbReference type="RefSeq" id="WP_009837294.1">
    <property type="nucleotide sequence ID" value="NZ_AAOH01000002.1"/>
</dbReference>
<dbReference type="eggNOG" id="COG4970">
    <property type="taxonomic scope" value="Bacteria"/>
</dbReference>
<dbReference type="STRING" id="87626.PTD2_11409"/>
<evidence type="ECO:0000256" key="7">
    <source>
        <dbReference type="ARBA" id="ARBA00022989"/>
    </source>
</evidence>
<evidence type="ECO:0000256" key="1">
    <source>
        <dbReference type="ARBA" id="ARBA00004377"/>
    </source>
</evidence>
<keyword evidence="4" id="KW-0488">Methylation</keyword>
<evidence type="ECO:0000256" key="9">
    <source>
        <dbReference type="ARBA" id="ARBA00025772"/>
    </source>
</evidence>
<dbReference type="PROSITE" id="PS00409">
    <property type="entry name" value="PROKAR_NTER_METHYL"/>
    <property type="match status" value="1"/>
</dbReference>
<evidence type="ECO:0000259" key="12">
    <source>
        <dbReference type="Pfam" id="PF12019"/>
    </source>
</evidence>
<reference evidence="13 14" key="1">
    <citation type="submission" date="2006-02" db="EMBL/GenBank/DDBJ databases">
        <authorList>
            <person name="Moran M.A."/>
            <person name="Kjelleberg S."/>
            <person name="Egan S."/>
            <person name="Saunders N."/>
            <person name="Thomas T."/>
            <person name="Ferriera S."/>
            <person name="Johnson J."/>
            <person name="Kravitz S."/>
            <person name="Halpern A."/>
            <person name="Remington K."/>
            <person name="Beeson K."/>
            <person name="Tran B."/>
            <person name="Rogers Y.-H."/>
            <person name="Friedman R."/>
            <person name="Venter J.C."/>
        </authorList>
    </citation>
    <scope>NUCLEOTIDE SEQUENCE [LARGE SCALE GENOMIC DNA]</scope>
    <source>
        <strain evidence="13 14">D2</strain>
    </source>
</reference>
<dbReference type="InterPro" id="IPR045584">
    <property type="entry name" value="Pilin-like"/>
</dbReference>
<evidence type="ECO:0000256" key="6">
    <source>
        <dbReference type="ARBA" id="ARBA00022692"/>
    </source>
</evidence>
<keyword evidence="14" id="KW-1185">Reference proteome</keyword>
<comment type="caution">
    <text evidence="13">The sequence shown here is derived from an EMBL/GenBank/DDBJ whole genome shotgun (WGS) entry which is preliminary data.</text>
</comment>
<dbReference type="GO" id="GO:0015627">
    <property type="term" value="C:type II protein secretion system complex"/>
    <property type="evidence" value="ECO:0007669"/>
    <property type="project" value="InterPro"/>
</dbReference>
<comment type="subcellular location">
    <subcellularLocation>
        <location evidence="1">Cell inner membrane</location>
        <topology evidence="1">Single-pass membrane protein</topology>
    </subcellularLocation>
</comment>
<proteinExistence type="inferred from homology"/>
<feature type="transmembrane region" description="Helical" evidence="11">
    <location>
        <begin position="7"/>
        <end position="29"/>
    </location>
</feature>
<evidence type="ECO:0000256" key="3">
    <source>
        <dbReference type="ARBA" id="ARBA00022475"/>
    </source>
</evidence>
<name>A4C616_9GAMM</name>
<evidence type="ECO:0000256" key="11">
    <source>
        <dbReference type="SAM" id="Phobius"/>
    </source>
</evidence>
<dbReference type="EMBL" id="AAOH01000002">
    <property type="protein sequence ID" value="EAR29420.1"/>
    <property type="molecule type" value="Genomic_DNA"/>
</dbReference>
<dbReference type="NCBIfam" id="TIGR02532">
    <property type="entry name" value="IV_pilin_GFxxxE"/>
    <property type="match status" value="1"/>
</dbReference>
<dbReference type="Pfam" id="PF07963">
    <property type="entry name" value="N_methyl"/>
    <property type="match status" value="1"/>
</dbReference>
<dbReference type="InterPro" id="IPR012902">
    <property type="entry name" value="N_methyl_site"/>
</dbReference>
<dbReference type="GO" id="GO:0005886">
    <property type="term" value="C:plasma membrane"/>
    <property type="evidence" value="ECO:0007669"/>
    <property type="project" value="UniProtKB-SubCell"/>
</dbReference>
<feature type="domain" description="General secretion pathway GspH" evidence="12">
    <location>
        <begin position="45"/>
        <end position="158"/>
    </location>
</feature>
<sequence>MLYKNRGFTLLELMVGIAILGIISAITMFNASTMLASDRASSFVDEFTRNLKFARAKASSVDQVVTMCPLNNNVCSSNWQLDKVTVFVDVNNNQKFDSPDDTILRTMSIVKSQDKFSQILGSGAISYNGQGRASGAHRFVYCPKDQADSNTAFEVTATGKTYNLGKSSYTCTS</sequence>
<gene>
    <name evidence="13" type="ORF">PTD2_11409</name>
</gene>
<dbReference type="GO" id="GO:0015628">
    <property type="term" value="P:protein secretion by the type II secretion system"/>
    <property type="evidence" value="ECO:0007669"/>
    <property type="project" value="InterPro"/>
</dbReference>
<keyword evidence="5" id="KW-0997">Cell inner membrane</keyword>
<dbReference type="AlphaFoldDB" id="A4C616"/>
<dbReference type="Pfam" id="PF12019">
    <property type="entry name" value="GspH"/>
    <property type="match status" value="1"/>
</dbReference>
<evidence type="ECO:0000313" key="13">
    <source>
        <dbReference type="EMBL" id="EAR29420.1"/>
    </source>
</evidence>
<evidence type="ECO:0000256" key="10">
    <source>
        <dbReference type="ARBA" id="ARBA00030775"/>
    </source>
</evidence>
<protein>
    <recommendedName>
        <fullName evidence="2">Type II secretion system protein H</fullName>
    </recommendedName>
    <alternativeName>
        <fullName evidence="10">General secretion pathway protein H</fullName>
    </alternativeName>
</protein>
<keyword evidence="8 11" id="KW-0472">Membrane</keyword>
<keyword evidence="6 11" id="KW-0812">Transmembrane</keyword>
<keyword evidence="3" id="KW-1003">Cell membrane</keyword>
<evidence type="ECO:0000256" key="4">
    <source>
        <dbReference type="ARBA" id="ARBA00022481"/>
    </source>
</evidence>
<evidence type="ECO:0000256" key="2">
    <source>
        <dbReference type="ARBA" id="ARBA00021549"/>
    </source>
</evidence>